<accession>A0AA40KHA8</accession>
<dbReference type="EMBL" id="JAHYIQ010000032">
    <property type="protein sequence ID" value="KAK1120289.1"/>
    <property type="molecule type" value="Genomic_DNA"/>
</dbReference>
<dbReference type="SUPFAM" id="SSF52058">
    <property type="entry name" value="L domain-like"/>
    <property type="match status" value="1"/>
</dbReference>
<dbReference type="InterPro" id="IPR032675">
    <property type="entry name" value="LRR_dom_sf"/>
</dbReference>
<sequence>MDWPRGCFVKLYIAENSLLERFKAVQDRTIAIVAGTTDEEAHEQCRDEFENRYYRLTGAIRRRIQSSQASSSSPGIDGGSAPPILELDAFFLRTLDLRNSTINRIDSNTVLPLYNLHTLEPSKIRHYKLAAQLFNGPFVLNRLTLSGNAIAFRDCSNLNELYLSENEQIRVLDAPHRESKQPLPQLVPQPRPADWVQIQDNLLANTHVVIHGRMNSRREPLLPDIDDARHHQANDSNIIKLTIISLEGRGHNDADGFLAANYGKQQQQDDCITSDNEILGSSHSIEILQTQYLLKTTYENYVTAETVHGSQTRCRTLH</sequence>
<organism evidence="1 2">
    <name type="scientific">Melipona bicolor</name>
    <dbReference type="NCBI Taxonomy" id="60889"/>
    <lineage>
        <taxon>Eukaryota</taxon>
        <taxon>Metazoa</taxon>
        <taxon>Ecdysozoa</taxon>
        <taxon>Arthropoda</taxon>
        <taxon>Hexapoda</taxon>
        <taxon>Insecta</taxon>
        <taxon>Pterygota</taxon>
        <taxon>Neoptera</taxon>
        <taxon>Endopterygota</taxon>
        <taxon>Hymenoptera</taxon>
        <taxon>Apocrita</taxon>
        <taxon>Aculeata</taxon>
        <taxon>Apoidea</taxon>
        <taxon>Anthophila</taxon>
        <taxon>Apidae</taxon>
        <taxon>Melipona</taxon>
    </lineage>
</organism>
<dbReference type="AlphaFoldDB" id="A0AA40KHA8"/>
<gene>
    <name evidence="1" type="ORF">K0M31_012649</name>
</gene>
<reference evidence="1" key="1">
    <citation type="submission" date="2021-10" db="EMBL/GenBank/DDBJ databases">
        <title>Melipona bicolor Genome sequencing and assembly.</title>
        <authorList>
            <person name="Araujo N.S."/>
            <person name="Arias M.C."/>
        </authorList>
    </citation>
    <scope>NUCLEOTIDE SEQUENCE</scope>
    <source>
        <strain evidence="1">USP_2M_L1-L4_2017</strain>
        <tissue evidence="1">Whole body</tissue>
    </source>
</reference>
<dbReference type="Proteomes" id="UP001177670">
    <property type="component" value="Unassembled WGS sequence"/>
</dbReference>
<protein>
    <submittedName>
        <fullName evidence="1">Uncharacterized protein</fullName>
    </submittedName>
</protein>
<dbReference type="Gene3D" id="3.80.10.10">
    <property type="entry name" value="Ribonuclease Inhibitor"/>
    <property type="match status" value="1"/>
</dbReference>
<comment type="caution">
    <text evidence="1">The sequence shown here is derived from an EMBL/GenBank/DDBJ whole genome shotgun (WGS) entry which is preliminary data.</text>
</comment>
<keyword evidence="2" id="KW-1185">Reference proteome</keyword>
<evidence type="ECO:0000313" key="1">
    <source>
        <dbReference type="EMBL" id="KAK1120289.1"/>
    </source>
</evidence>
<evidence type="ECO:0000313" key="2">
    <source>
        <dbReference type="Proteomes" id="UP001177670"/>
    </source>
</evidence>
<name>A0AA40KHA8_9HYME</name>
<proteinExistence type="predicted"/>